<proteinExistence type="predicted"/>
<name>U7TPW9_FUSNU</name>
<gene>
    <name evidence="2" type="ORF">HMPREF1767_01906</name>
</gene>
<evidence type="ECO:0000313" key="2">
    <source>
        <dbReference type="EMBL" id="ERT46448.1"/>
    </source>
</evidence>
<protein>
    <submittedName>
        <fullName evidence="2">Uncharacterized protein</fullName>
    </submittedName>
</protein>
<accession>U7TPW9</accession>
<evidence type="ECO:0000256" key="1">
    <source>
        <dbReference type="SAM" id="Coils"/>
    </source>
</evidence>
<organism evidence="2">
    <name type="scientific">Fusobacterium nucleatum CTI-6</name>
    <dbReference type="NCBI Taxonomy" id="1316587"/>
    <lineage>
        <taxon>Bacteria</taxon>
        <taxon>Fusobacteriati</taxon>
        <taxon>Fusobacteriota</taxon>
        <taxon>Fusobacteriia</taxon>
        <taxon>Fusobacteriales</taxon>
        <taxon>Fusobacteriaceae</taxon>
        <taxon>Fusobacterium</taxon>
    </lineage>
</organism>
<feature type="coiled-coil region" evidence="1">
    <location>
        <begin position="202"/>
        <end position="229"/>
    </location>
</feature>
<dbReference type="AlphaFoldDB" id="U7TPW9"/>
<dbReference type="PATRIC" id="fig|1316587.3.peg.1896"/>
<reference evidence="2" key="1">
    <citation type="submission" date="2013-10" db="EMBL/GenBank/DDBJ databases">
        <title>The Genome Sequence of Fusobacterium nucleatum CTI-6.</title>
        <authorList>
            <consortium name="The Broad Institute Genomics Platform"/>
            <person name="Earl A."/>
            <person name="Ward D."/>
            <person name="Feldgarden M."/>
            <person name="Gevers D."/>
            <person name="Kostic A."/>
            <person name="Garrett W."/>
            <person name="Young S.K."/>
            <person name="Zeng Q."/>
            <person name="Gargeya S."/>
            <person name="Fitzgerald M."/>
            <person name="Abouelleil A."/>
            <person name="Alvarado L."/>
            <person name="Berlin A.M."/>
            <person name="Chapman S.B."/>
            <person name="Gainer-Dewar J."/>
            <person name="Goldberg J."/>
            <person name="Gnerre S."/>
            <person name="Griggs A."/>
            <person name="Gujja S."/>
            <person name="Hansen M."/>
            <person name="Howarth C."/>
            <person name="Imamovic A."/>
            <person name="Ireland A."/>
            <person name="Larimer J."/>
            <person name="McCowan C."/>
            <person name="Murphy C."/>
            <person name="Pearson M."/>
            <person name="Poon T.W."/>
            <person name="Priest M."/>
            <person name="Roberts A."/>
            <person name="Saif S."/>
            <person name="Shea T."/>
            <person name="Sykes S."/>
            <person name="Wortman J."/>
            <person name="Nusbaum C."/>
            <person name="Birren B."/>
        </authorList>
    </citation>
    <scope>NUCLEOTIDE SEQUENCE [LARGE SCALE GENOMIC DNA]</scope>
    <source>
        <strain evidence="2">CTI-6</strain>
    </source>
</reference>
<dbReference type="EMBL" id="AXNV01000021">
    <property type="protein sequence ID" value="ERT46448.1"/>
    <property type="molecule type" value="Genomic_DNA"/>
</dbReference>
<comment type="caution">
    <text evidence="2">The sequence shown here is derived from an EMBL/GenBank/DDBJ whole genome shotgun (WGS) entry which is preliminary data.</text>
</comment>
<keyword evidence="1" id="KW-0175">Coiled coil</keyword>
<sequence length="454" mass="54635">MRVFLNFSYTFLDQNYNNSFREVLKELDLSATLKGLVLLDINLGTFVGEMRLAYLRNSNNFETKESINNTILEKIRFFLTNRFEVIWELEIEDNIINKFRYLNLFFSEPYRRAQLQSNFIDISVLNNFYFDFNLKSEIDIKIQILNKFIKSDDLNSIKNFFKEEYIIKSLNQILFSDMEQNSQSFSTIENINGEIDILINLANSILIEKEKKEETYKNYREELEKITTNRKNRNYDLKKQNIFFNLDNLYWTSILKIGDYYYRELIEFIKASNYSKIKSFTQSERTKIAYIFNYHRRANSNFIINAIDDIYKNNTLFSIGKEYYYNLFKKADEINSYFNLEIEKTYTFTGESAFSLYYKTKDNFLIDFSEKYVDVRRELILKTYDNNFFQDWKGSFRIFYTDNQFIPILKNDLVIIVGTQGEFKECTFYDPDKKTLLGARYLKVIQIYPTIGFY</sequence>